<dbReference type="AlphaFoldDB" id="A0A7J8C693"/>
<organism evidence="1 2">
    <name type="scientific">Molossus molossus</name>
    <name type="common">Pallas' mastiff bat</name>
    <name type="synonym">Vespertilio molossus</name>
    <dbReference type="NCBI Taxonomy" id="27622"/>
    <lineage>
        <taxon>Eukaryota</taxon>
        <taxon>Metazoa</taxon>
        <taxon>Chordata</taxon>
        <taxon>Craniata</taxon>
        <taxon>Vertebrata</taxon>
        <taxon>Euteleostomi</taxon>
        <taxon>Mammalia</taxon>
        <taxon>Eutheria</taxon>
        <taxon>Laurasiatheria</taxon>
        <taxon>Chiroptera</taxon>
        <taxon>Yangochiroptera</taxon>
        <taxon>Molossidae</taxon>
        <taxon>Molossus</taxon>
    </lineage>
</organism>
<dbReference type="SUPFAM" id="SSF53474">
    <property type="entry name" value="alpha/beta-Hydrolases"/>
    <property type="match status" value="1"/>
</dbReference>
<evidence type="ECO:0000313" key="2">
    <source>
        <dbReference type="Proteomes" id="UP000550707"/>
    </source>
</evidence>
<accession>A0A7J8C693</accession>
<evidence type="ECO:0000313" key="1">
    <source>
        <dbReference type="EMBL" id="KAF6406411.1"/>
    </source>
</evidence>
<protein>
    <submittedName>
        <fullName evidence="1">Carboxylesterase 4A</fullName>
    </submittedName>
</protein>
<sequence>MRFFHLNSQEDPQEIVWFMRPMVNGVVFPDDPVVLLTQGQVAPVPYLLGVNNLEFSWVLPFDKNSWVQVTGVPISGLAGTQSGYGFPTQNITKEQLPLVVEEYLGDSNDHD</sequence>
<dbReference type="InterPro" id="IPR029058">
    <property type="entry name" value="AB_hydrolase_fold"/>
</dbReference>
<comment type="caution">
    <text evidence="1">The sequence shown here is derived from an EMBL/GenBank/DDBJ whole genome shotgun (WGS) entry which is preliminary data.</text>
</comment>
<reference evidence="1 2" key="1">
    <citation type="journal article" date="2020" name="Nature">
        <title>Six reference-quality genomes reveal evolution of bat adaptations.</title>
        <authorList>
            <person name="Jebb D."/>
            <person name="Huang Z."/>
            <person name="Pippel M."/>
            <person name="Hughes G.M."/>
            <person name="Lavrichenko K."/>
            <person name="Devanna P."/>
            <person name="Winkler S."/>
            <person name="Jermiin L.S."/>
            <person name="Skirmuntt E.C."/>
            <person name="Katzourakis A."/>
            <person name="Burkitt-Gray L."/>
            <person name="Ray D.A."/>
            <person name="Sullivan K.A.M."/>
            <person name="Roscito J.G."/>
            <person name="Kirilenko B.M."/>
            <person name="Davalos L.M."/>
            <person name="Corthals A.P."/>
            <person name="Power M.L."/>
            <person name="Jones G."/>
            <person name="Ransome R.D."/>
            <person name="Dechmann D.K.N."/>
            <person name="Locatelli A.G."/>
            <person name="Puechmaille S.J."/>
            <person name="Fedrigo O."/>
            <person name="Jarvis E.D."/>
            <person name="Hiller M."/>
            <person name="Vernes S.C."/>
            <person name="Myers E.W."/>
            <person name="Teeling E.C."/>
        </authorList>
    </citation>
    <scope>NUCLEOTIDE SEQUENCE [LARGE SCALE GENOMIC DNA]</scope>
    <source>
        <strain evidence="1">MMolMol1</strain>
        <tissue evidence="1">Muscle</tissue>
    </source>
</reference>
<dbReference type="Gene3D" id="3.40.50.1820">
    <property type="entry name" value="alpha/beta hydrolase"/>
    <property type="match status" value="1"/>
</dbReference>
<dbReference type="EMBL" id="JACASF010000021">
    <property type="protein sequence ID" value="KAF6406411.1"/>
    <property type="molecule type" value="Genomic_DNA"/>
</dbReference>
<dbReference type="InParanoid" id="A0A7J8C693"/>
<name>A0A7J8C693_MOLMO</name>
<gene>
    <name evidence="1" type="ORF">HJG59_002727</name>
</gene>
<proteinExistence type="predicted"/>
<keyword evidence="2" id="KW-1185">Reference proteome</keyword>
<dbReference type="Proteomes" id="UP000550707">
    <property type="component" value="Unassembled WGS sequence"/>
</dbReference>